<keyword evidence="1" id="KW-0812">Transmembrane</keyword>
<protein>
    <submittedName>
        <fullName evidence="2">LANO_0C02102g1_1</fullName>
    </submittedName>
</protein>
<gene>
    <name evidence="2" type="ORF">LANO_0C02102G</name>
</gene>
<dbReference type="OrthoDB" id="4034365at2759"/>
<dbReference type="Pfam" id="PF11561">
    <property type="entry name" value="Saw1"/>
    <property type="match status" value="1"/>
</dbReference>
<organism evidence="2 3">
    <name type="scientific">Lachancea nothofagi CBS 11611</name>
    <dbReference type="NCBI Taxonomy" id="1266666"/>
    <lineage>
        <taxon>Eukaryota</taxon>
        <taxon>Fungi</taxon>
        <taxon>Dikarya</taxon>
        <taxon>Ascomycota</taxon>
        <taxon>Saccharomycotina</taxon>
        <taxon>Saccharomycetes</taxon>
        <taxon>Saccharomycetales</taxon>
        <taxon>Saccharomycetaceae</taxon>
        <taxon>Lachancea</taxon>
    </lineage>
</organism>
<name>A0A1G4J4I3_9SACH</name>
<accession>A0A1G4J4I3</accession>
<proteinExistence type="predicted"/>
<evidence type="ECO:0000313" key="3">
    <source>
        <dbReference type="Proteomes" id="UP000189911"/>
    </source>
</evidence>
<dbReference type="Proteomes" id="UP000189911">
    <property type="component" value="Chromosome C"/>
</dbReference>
<feature type="transmembrane region" description="Helical" evidence="1">
    <location>
        <begin position="6"/>
        <end position="22"/>
    </location>
</feature>
<dbReference type="GO" id="GO:0070336">
    <property type="term" value="F:flap-structured DNA binding"/>
    <property type="evidence" value="ECO:0007669"/>
    <property type="project" value="InterPro"/>
</dbReference>
<dbReference type="EMBL" id="LT598446">
    <property type="protein sequence ID" value="SCU84683.1"/>
    <property type="molecule type" value="Genomic_DNA"/>
</dbReference>
<keyword evidence="1" id="KW-0472">Membrane</keyword>
<dbReference type="InterPro" id="IPR021624">
    <property type="entry name" value="Saw1"/>
</dbReference>
<reference evidence="3" key="1">
    <citation type="submission" date="2016-03" db="EMBL/GenBank/DDBJ databases">
        <authorList>
            <person name="Devillers Hugo."/>
        </authorList>
    </citation>
    <scope>NUCLEOTIDE SEQUENCE [LARGE SCALE GENOMIC DNA]</scope>
</reference>
<keyword evidence="3" id="KW-1185">Reference proteome</keyword>
<keyword evidence="1" id="KW-1133">Transmembrane helix</keyword>
<dbReference type="AlphaFoldDB" id="A0A1G4J4I3"/>
<dbReference type="GO" id="GO:0000736">
    <property type="term" value="P:double-strand break repair via single-strand annealing, removal of nonhomologous ends"/>
    <property type="evidence" value="ECO:0007669"/>
    <property type="project" value="InterPro"/>
</dbReference>
<evidence type="ECO:0000313" key="2">
    <source>
        <dbReference type="EMBL" id="SCU84683.1"/>
    </source>
</evidence>
<sequence length="275" mass="31421">MAPSLAMVQVIPGVVLPIRIFINRKQVAKNIKESRTSFETPVLSNNSIIRLKSPLVRLYLSNTDAKNLCEDIRNELMLVLYELTAKNVNDEIVSKVKIGNLVEFKDVLERIPAIKSMFGAQTELCHLLTLERTGKYQYKLHYDHKWGLDIFITDIRKLVRIRNSLLMRLSPKANAIPGVPMVRFSGMKILRRIREEVPTTLTIDDEQGILKESDEELDVSQVDLGEHSSLTASNLEPNKQDKKPQFKYVHQPMLNLGNCIDIHVLKRPRRGKANS</sequence>
<evidence type="ECO:0000256" key="1">
    <source>
        <dbReference type="SAM" id="Phobius"/>
    </source>
</evidence>